<dbReference type="SMART" id="SM00355">
    <property type="entry name" value="ZnF_C2H2"/>
    <property type="match status" value="4"/>
</dbReference>
<dbReference type="PROSITE" id="PS50157">
    <property type="entry name" value="ZINC_FINGER_C2H2_2"/>
    <property type="match status" value="4"/>
</dbReference>
<dbReference type="GO" id="GO:0031519">
    <property type="term" value="C:PcG protein complex"/>
    <property type="evidence" value="ECO:0007669"/>
    <property type="project" value="TreeGrafter"/>
</dbReference>
<dbReference type="PANTHER" id="PTHR14003">
    <property type="entry name" value="TRANSCRIPTIONAL REPRESSOR PROTEIN YY"/>
    <property type="match status" value="1"/>
</dbReference>
<evidence type="ECO:0000259" key="7">
    <source>
        <dbReference type="PROSITE" id="PS50157"/>
    </source>
</evidence>
<feature type="domain" description="C2H2-type" evidence="7">
    <location>
        <begin position="556"/>
        <end position="585"/>
    </location>
</feature>
<evidence type="ECO:0000256" key="5">
    <source>
        <dbReference type="PROSITE-ProRule" id="PRU00042"/>
    </source>
</evidence>
<dbReference type="STRING" id="5288.A0A5C5FU57"/>
<feature type="region of interest" description="Disordered" evidence="6">
    <location>
        <begin position="375"/>
        <end position="405"/>
    </location>
</feature>
<protein>
    <submittedName>
        <fullName evidence="8">Proteophosphoglycan ppg4</fullName>
    </submittedName>
</protein>
<evidence type="ECO:0000313" key="9">
    <source>
        <dbReference type="Proteomes" id="UP000311382"/>
    </source>
</evidence>
<evidence type="ECO:0000313" key="8">
    <source>
        <dbReference type="EMBL" id="TNY20205.1"/>
    </source>
</evidence>
<proteinExistence type="predicted"/>
<evidence type="ECO:0000256" key="2">
    <source>
        <dbReference type="ARBA" id="ARBA00022737"/>
    </source>
</evidence>
<dbReference type="SUPFAM" id="SSF57667">
    <property type="entry name" value="beta-beta-alpha zinc fingers"/>
    <property type="match status" value="2"/>
</dbReference>
<keyword evidence="4" id="KW-0862">Zinc</keyword>
<feature type="region of interest" description="Disordered" evidence="6">
    <location>
        <begin position="191"/>
        <end position="235"/>
    </location>
</feature>
<reference evidence="8 9" key="1">
    <citation type="submission" date="2019-03" db="EMBL/GenBank/DDBJ databases">
        <title>Rhodosporidium diobovatum UCD-FST 08-225 genome sequencing, assembly, and annotation.</title>
        <authorList>
            <person name="Fakankun I.U."/>
            <person name="Fristensky B."/>
            <person name="Levin D.B."/>
        </authorList>
    </citation>
    <scope>NUCLEOTIDE SEQUENCE [LARGE SCALE GENOMIC DNA]</scope>
    <source>
        <strain evidence="8 9">UCD-FST 08-225</strain>
    </source>
</reference>
<evidence type="ECO:0000256" key="6">
    <source>
        <dbReference type="SAM" id="MobiDB-lite"/>
    </source>
</evidence>
<dbReference type="EMBL" id="SOZI01000073">
    <property type="protein sequence ID" value="TNY20205.1"/>
    <property type="molecule type" value="Genomic_DNA"/>
</dbReference>
<dbReference type="FunFam" id="3.30.160.60:FF:000125">
    <property type="entry name" value="Putative zinc finger protein 143"/>
    <property type="match status" value="2"/>
</dbReference>
<evidence type="ECO:0000256" key="4">
    <source>
        <dbReference type="ARBA" id="ARBA00022833"/>
    </source>
</evidence>
<dbReference type="GO" id="GO:0000978">
    <property type="term" value="F:RNA polymerase II cis-regulatory region sequence-specific DNA binding"/>
    <property type="evidence" value="ECO:0007669"/>
    <property type="project" value="TreeGrafter"/>
</dbReference>
<feature type="domain" description="C2H2-type" evidence="7">
    <location>
        <begin position="526"/>
        <end position="555"/>
    </location>
</feature>
<dbReference type="GO" id="GO:0008270">
    <property type="term" value="F:zinc ion binding"/>
    <property type="evidence" value="ECO:0007669"/>
    <property type="project" value="UniProtKB-KW"/>
</dbReference>
<feature type="compositionally biased region" description="Low complexity" evidence="6">
    <location>
        <begin position="757"/>
        <end position="775"/>
    </location>
</feature>
<dbReference type="GO" id="GO:0005667">
    <property type="term" value="C:transcription regulator complex"/>
    <property type="evidence" value="ECO:0007669"/>
    <property type="project" value="TreeGrafter"/>
</dbReference>
<comment type="caution">
    <text evidence="8">The sequence shown here is derived from an EMBL/GenBank/DDBJ whole genome shotgun (WGS) entry which is preliminary data.</text>
</comment>
<keyword evidence="2" id="KW-0677">Repeat</keyword>
<keyword evidence="1" id="KW-0479">Metal-binding</keyword>
<dbReference type="Pfam" id="PF00096">
    <property type="entry name" value="zf-C2H2"/>
    <property type="match status" value="1"/>
</dbReference>
<feature type="domain" description="C2H2-type" evidence="7">
    <location>
        <begin position="107"/>
        <end position="132"/>
    </location>
</feature>
<keyword evidence="9" id="KW-1185">Reference proteome</keyword>
<dbReference type="GO" id="GO:0000785">
    <property type="term" value="C:chromatin"/>
    <property type="evidence" value="ECO:0007669"/>
    <property type="project" value="TreeGrafter"/>
</dbReference>
<dbReference type="InterPro" id="IPR036236">
    <property type="entry name" value="Znf_C2H2_sf"/>
</dbReference>
<dbReference type="InterPro" id="IPR013087">
    <property type="entry name" value="Znf_C2H2_type"/>
</dbReference>
<dbReference type="OrthoDB" id="2528391at2759"/>
<name>A0A5C5FU57_9BASI</name>
<dbReference type="Gene3D" id="3.30.160.60">
    <property type="entry name" value="Classic Zinc Finger"/>
    <property type="match status" value="3"/>
</dbReference>
<dbReference type="PROSITE" id="PS00028">
    <property type="entry name" value="ZINC_FINGER_C2H2_1"/>
    <property type="match status" value="3"/>
</dbReference>
<dbReference type="GO" id="GO:0000981">
    <property type="term" value="F:DNA-binding transcription factor activity, RNA polymerase II-specific"/>
    <property type="evidence" value="ECO:0007669"/>
    <property type="project" value="UniProtKB-ARBA"/>
</dbReference>
<feature type="domain" description="C2H2-type" evidence="7">
    <location>
        <begin position="135"/>
        <end position="164"/>
    </location>
</feature>
<dbReference type="PANTHER" id="PTHR14003:SF19">
    <property type="entry name" value="YY2 TRANSCRIPTION FACTOR"/>
    <property type="match status" value="1"/>
</dbReference>
<feature type="region of interest" description="Disordered" evidence="6">
    <location>
        <begin position="746"/>
        <end position="775"/>
    </location>
</feature>
<dbReference type="AlphaFoldDB" id="A0A5C5FU57"/>
<keyword evidence="3 5" id="KW-0863">Zinc-finger</keyword>
<sequence>MPAPRSFYAPRPPFDESSTLEGAIDFAEYRNYGGSTSSSTEAWGTDDPFSYSVGHAFETSTPSYSTVTTPSSAYSATFTLPAQQPQQPPTPVSRQQQVHGGVRPSTFTCTLCGWSAETGEQYDYHLRAHDGDCLFQCFLGGCEEAFAHAEELVAHSEVHRLANPGSSATKRSWAGDDETVQYIEMALPSSWTSQSQRNKRACVEPATPTSPSGSFRRGHRKRPSTADAVPTADDLAGAPAVTFRRSSVPPEFPYEDASTGLRGTFEQWEPYASVESLVPVSRFQTPPPAPPTTPPRVLPTFTIPASPAVSQHATPRQLQAARTEPALSQFAYRPLSRLASPVNLPFTAPIPQGQFQPYPELGMLQSAEMAFSSSLPHPATVGRPAPSLRGYTLPHPPSSTSTGYAAQLQSPVSPAATLPVSPYATYAVETPVVYSGSSPRRRSSGGSSAGYSSARAALVSAASMNRLLACLPEGPPSTPYIVDPSEPAVSAIHPRYRIPPPTSLPAAHLDRLSGETDGPPRLAKTHVCEIEGCGKAFKRLEHLKRHERTHTDDKPFCCDVPGCGRWFSRSDNLAQHRRTHDRNGKNTRKLERAAAAKLAAETAAQHAACVVTWPVGSHVAVNWLGPPAGDVSVSLVSNVGGPTYTIVSSMPGTSQEGYCDSGYGLGVVAPGHECGRVEFVVPDGWKQMDNYTIAVQSLSDSSLAGYTDAITVAPYDASSSLAVPSGDVPSGTKASLVAVAAPTSTNEGASTKYTGKVPSPTAGAGAASSSSPWSSAAPASSSVLSTSVRMTSALSVDASAMASAAGQTTLSSAPFSFASASPRASSSTSSVAPSSAGQTGAGPAGPLVARTLGALCATALGFALLA</sequence>
<accession>A0A5C5FU57</accession>
<gene>
    <name evidence="8" type="ORF">DMC30DRAFT_377767</name>
</gene>
<evidence type="ECO:0000256" key="3">
    <source>
        <dbReference type="ARBA" id="ARBA00022771"/>
    </source>
</evidence>
<dbReference type="Proteomes" id="UP000311382">
    <property type="component" value="Unassembled WGS sequence"/>
</dbReference>
<organism evidence="8 9">
    <name type="scientific">Rhodotorula diobovata</name>
    <dbReference type="NCBI Taxonomy" id="5288"/>
    <lineage>
        <taxon>Eukaryota</taxon>
        <taxon>Fungi</taxon>
        <taxon>Dikarya</taxon>
        <taxon>Basidiomycota</taxon>
        <taxon>Pucciniomycotina</taxon>
        <taxon>Microbotryomycetes</taxon>
        <taxon>Sporidiobolales</taxon>
        <taxon>Sporidiobolaceae</taxon>
        <taxon>Rhodotorula</taxon>
    </lineage>
</organism>
<feature type="region of interest" description="Disordered" evidence="6">
    <location>
        <begin position="1"/>
        <end position="22"/>
    </location>
</feature>
<evidence type="ECO:0000256" key="1">
    <source>
        <dbReference type="ARBA" id="ARBA00022723"/>
    </source>
</evidence>